<dbReference type="FunFam" id="3.30.70.330:FF:000250">
    <property type="entry name" value="RNA-binding (RRM/RBD/RNP motifs) family protein"/>
    <property type="match status" value="1"/>
</dbReference>
<dbReference type="CDD" id="cd12384">
    <property type="entry name" value="RRM_RBM24_RBM38_like"/>
    <property type="match status" value="1"/>
</dbReference>
<organism evidence="4 5">
    <name type="scientific">Zingiber officinale</name>
    <name type="common">Ginger</name>
    <name type="synonym">Amomum zingiber</name>
    <dbReference type="NCBI Taxonomy" id="94328"/>
    <lineage>
        <taxon>Eukaryota</taxon>
        <taxon>Viridiplantae</taxon>
        <taxon>Streptophyta</taxon>
        <taxon>Embryophyta</taxon>
        <taxon>Tracheophyta</taxon>
        <taxon>Spermatophyta</taxon>
        <taxon>Magnoliopsida</taxon>
        <taxon>Liliopsida</taxon>
        <taxon>Zingiberales</taxon>
        <taxon>Zingiberaceae</taxon>
        <taxon>Zingiber</taxon>
    </lineage>
</organism>
<dbReference type="OrthoDB" id="439808at2759"/>
<dbReference type="EMBL" id="JACMSC010000004">
    <property type="protein sequence ID" value="KAG6524859.1"/>
    <property type="molecule type" value="Genomic_DNA"/>
</dbReference>
<gene>
    <name evidence="4" type="ORF">ZIOFF_014803</name>
</gene>
<evidence type="ECO:0000259" key="3">
    <source>
        <dbReference type="PROSITE" id="PS50102"/>
    </source>
</evidence>
<comment type="caution">
    <text evidence="4">The sequence shown here is derived from an EMBL/GenBank/DDBJ whole genome shotgun (WGS) entry which is preliminary data.</text>
</comment>
<name>A0A8J5HQH2_ZINOF</name>
<dbReference type="PANTHER" id="PTHR11176">
    <property type="entry name" value="BOULE-RELATED"/>
    <property type="match status" value="1"/>
</dbReference>
<accession>A0A8J5HQH2</accession>
<sequence>MSPNLVGQFGDTTFTKIFVGGLAWETKSETMRKYFEQFGEILEAVVITDKATGRSKGYGFVTFKEAAAAVKSCVDPAPVIDGRRANCNLASIGAKRSQPTTPRHGGNRSFRAVKPFHNVTGYQQGVGGAGGAGAALPPAIASCFPHYAIQQGVPFGLYGYAPYSLDYSYPTSYYNVYEGATAQYPAYGSPAAYYPNYFQFGGGGGATGRTAPAAATALANGGQMGYNVSYPTAMLHYPTAVASTPAGITAFGQHFGAGPLPIAATSTAQSGGITTTLPPSPTGYPYRLVPAHFSASTAPQQPLA</sequence>
<dbReference type="Pfam" id="PF00076">
    <property type="entry name" value="RRM_1"/>
    <property type="match status" value="1"/>
</dbReference>
<dbReference type="AlphaFoldDB" id="A0A8J5HQH2"/>
<evidence type="ECO:0000256" key="2">
    <source>
        <dbReference type="PROSITE-ProRule" id="PRU00176"/>
    </source>
</evidence>
<protein>
    <recommendedName>
        <fullName evidence="3">RRM domain-containing protein</fullName>
    </recommendedName>
</protein>
<evidence type="ECO:0000313" key="5">
    <source>
        <dbReference type="Proteomes" id="UP000734854"/>
    </source>
</evidence>
<keyword evidence="1 2" id="KW-0694">RNA-binding</keyword>
<dbReference type="Proteomes" id="UP000734854">
    <property type="component" value="Unassembled WGS sequence"/>
</dbReference>
<evidence type="ECO:0000256" key="1">
    <source>
        <dbReference type="ARBA" id="ARBA00022884"/>
    </source>
</evidence>
<dbReference type="PROSITE" id="PS50102">
    <property type="entry name" value="RRM"/>
    <property type="match status" value="1"/>
</dbReference>
<proteinExistence type="predicted"/>
<dbReference type="SMART" id="SM00360">
    <property type="entry name" value="RRM"/>
    <property type="match status" value="1"/>
</dbReference>
<reference evidence="4 5" key="1">
    <citation type="submission" date="2020-08" db="EMBL/GenBank/DDBJ databases">
        <title>Plant Genome Project.</title>
        <authorList>
            <person name="Zhang R.-G."/>
        </authorList>
    </citation>
    <scope>NUCLEOTIDE SEQUENCE [LARGE SCALE GENOMIC DNA]</scope>
    <source>
        <tissue evidence="4">Rhizome</tissue>
    </source>
</reference>
<dbReference type="GO" id="GO:0003723">
    <property type="term" value="F:RNA binding"/>
    <property type="evidence" value="ECO:0007669"/>
    <property type="project" value="UniProtKB-UniRule"/>
</dbReference>
<keyword evidence="5" id="KW-1185">Reference proteome</keyword>
<dbReference type="InterPro" id="IPR000504">
    <property type="entry name" value="RRM_dom"/>
</dbReference>
<dbReference type="PANTHER" id="PTHR11176:SF16">
    <property type="entry name" value="OS01G0876800 PROTEIN"/>
    <property type="match status" value="1"/>
</dbReference>
<evidence type="ECO:0000313" key="4">
    <source>
        <dbReference type="EMBL" id="KAG6524859.1"/>
    </source>
</evidence>
<feature type="domain" description="RRM" evidence="3">
    <location>
        <begin position="15"/>
        <end position="92"/>
    </location>
</feature>